<proteinExistence type="predicted"/>
<reference evidence="2 3" key="1">
    <citation type="journal article" date="2019" name="Nat. Ecol. Evol.">
        <title>Megaphylogeny resolves global patterns of mushroom evolution.</title>
        <authorList>
            <person name="Varga T."/>
            <person name="Krizsan K."/>
            <person name="Foldi C."/>
            <person name="Dima B."/>
            <person name="Sanchez-Garcia M."/>
            <person name="Sanchez-Ramirez S."/>
            <person name="Szollosi G.J."/>
            <person name="Szarkandi J.G."/>
            <person name="Papp V."/>
            <person name="Albert L."/>
            <person name="Andreopoulos W."/>
            <person name="Angelini C."/>
            <person name="Antonin V."/>
            <person name="Barry K.W."/>
            <person name="Bougher N.L."/>
            <person name="Buchanan P."/>
            <person name="Buyck B."/>
            <person name="Bense V."/>
            <person name="Catcheside P."/>
            <person name="Chovatia M."/>
            <person name="Cooper J."/>
            <person name="Damon W."/>
            <person name="Desjardin D."/>
            <person name="Finy P."/>
            <person name="Geml J."/>
            <person name="Haridas S."/>
            <person name="Hughes K."/>
            <person name="Justo A."/>
            <person name="Karasinski D."/>
            <person name="Kautmanova I."/>
            <person name="Kiss B."/>
            <person name="Kocsube S."/>
            <person name="Kotiranta H."/>
            <person name="LaButti K.M."/>
            <person name="Lechner B.E."/>
            <person name="Liimatainen K."/>
            <person name="Lipzen A."/>
            <person name="Lukacs Z."/>
            <person name="Mihaltcheva S."/>
            <person name="Morgado L.N."/>
            <person name="Niskanen T."/>
            <person name="Noordeloos M.E."/>
            <person name="Ohm R.A."/>
            <person name="Ortiz-Santana B."/>
            <person name="Ovrebo C."/>
            <person name="Racz N."/>
            <person name="Riley R."/>
            <person name="Savchenko A."/>
            <person name="Shiryaev A."/>
            <person name="Soop K."/>
            <person name="Spirin V."/>
            <person name="Szebenyi C."/>
            <person name="Tomsovsky M."/>
            <person name="Tulloss R.E."/>
            <person name="Uehling J."/>
            <person name="Grigoriev I.V."/>
            <person name="Vagvolgyi C."/>
            <person name="Papp T."/>
            <person name="Martin F.M."/>
            <person name="Miettinen O."/>
            <person name="Hibbett D.S."/>
            <person name="Nagy L.G."/>
        </authorList>
    </citation>
    <scope>NUCLEOTIDE SEQUENCE [LARGE SCALE GENOMIC DNA]</scope>
    <source>
        <strain evidence="2 3">CBS 962.96</strain>
    </source>
</reference>
<evidence type="ECO:0000313" key="3">
    <source>
        <dbReference type="Proteomes" id="UP000297245"/>
    </source>
</evidence>
<protein>
    <submittedName>
        <fullName evidence="2">Uncharacterized protein</fullName>
    </submittedName>
</protein>
<dbReference type="OrthoDB" id="3004502at2759"/>
<feature type="region of interest" description="Disordered" evidence="1">
    <location>
        <begin position="218"/>
        <end position="253"/>
    </location>
</feature>
<evidence type="ECO:0000256" key="1">
    <source>
        <dbReference type="SAM" id="MobiDB-lite"/>
    </source>
</evidence>
<dbReference type="Proteomes" id="UP000297245">
    <property type="component" value="Unassembled WGS sequence"/>
</dbReference>
<organism evidence="2 3">
    <name type="scientific">Dendrothele bispora (strain CBS 962.96)</name>
    <dbReference type="NCBI Taxonomy" id="1314807"/>
    <lineage>
        <taxon>Eukaryota</taxon>
        <taxon>Fungi</taxon>
        <taxon>Dikarya</taxon>
        <taxon>Basidiomycota</taxon>
        <taxon>Agaricomycotina</taxon>
        <taxon>Agaricomycetes</taxon>
        <taxon>Agaricomycetidae</taxon>
        <taxon>Agaricales</taxon>
        <taxon>Agaricales incertae sedis</taxon>
        <taxon>Dendrothele</taxon>
    </lineage>
</organism>
<dbReference type="EMBL" id="ML179145">
    <property type="protein sequence ID" value="THU97990.1"/>
    <property type="molecule type" value="Genomic_DNA"/>
</dbReference>
<feature type="compositionally biased region" description="Acidic residues" evidence="1">
    <location>
        <begin position="282"/>
        <end position="300"/>
    </location>
</feature>
<feature type="compositionally biased region" description="Basic and acidic residues" evidence="1">
    <location>
        <begin position="244"/>
        <end position="253"/>
    </location>
</feature>
<feature type="region of interest" description="Disordered" evidence="1">
    <location>
        <begin position="275"/>
        <end position="300"/>
    </location>
</feature>
<sequence length="300" mass="33667">MSQNSTNTFHGNINKYTGTDNSIVHGRKTENFGTYNETNNGGEESLPENTRIAFLEHFKPVLIELAGCADAWKDPDSKELQDLWAKVMPDDMKGQYSQCGKGIRNLAVESLAEWRDLFGDAAKDALDDILEDKKEEDRGKFIQEQTKGNHWDRVYYFSSVSDGKPTGSFQSQIVARTFSAHFKAIQELPEEKRSKNPPKAALVLSILAIERAFKHYEAQTQGNPPTGKFSSDEGAKQSAPRIHRLFEKKKDGKDRVSAEMWGKIIAVAKSRLEPPTAAIDVVDPDSQDESEPPEDLDYQQ</sequence>
<dbReference type="AlphaFoldDB" id="A0A4S8M783"/>
<name>A0A4S8M783_DENBC</name>
<gene>
    <name evidence="2" type="ORF">K435DRAFT_965160</name>
</gene>
<keyword evidence="3" id="KW-1185">Reference proteome</keyword>
<evidence type="ECO:0000313" key="2">
    <source>
        <dbReference type="EMBL" id="THU97990.1"/>
    </source>
</evidence>
<accession>A0A4S8M783</accession>